<evidence type="ECO:0000313" key="3">
    <source>
        <dbReference type="EMBL" id="VFT95384.1"/>
    </source>
</evidence>
<feature type="compositionally biased region" description="Low complexity" evidence="1">
    <location>
        <begin position="345"/>
        <end position="354"/>
    </location>
</feature>
<dbReference type="AlphaFoldDB" id="A0A485LAN8"/>
<reference evidence="3 4" key="1">
    <citation type="submission" date="2019-03" db="EMBL/GenBank/DDBJ databases">
        <authorList>
            <person name="Gaulin E."/>
            <person name="Dumas B."/>
        </authorList>
    </citation>
    <scope>NUCLEOTIDE SEQUENCE [LARGE SCALE GENOMIC DNA]</scope>
    <source>
        <strain evidence="3">CBS 568.67</strain>
    </source>
</reference>
<feature type="compositionally biased region" description="Low complexity" evidence="1">
    <location>
        <begin position="284"/>
        <end position="302"/>
    </location>
</feature>
<reference evidence="2" key="2">
    <citation type="submission" date="2019-06" db="EMBL/GenBank/DDBJ databases">
        <title>Genomics analysis of Aphanomyces spp. identifies a new class of oomycete effector associated with host adaptation.</title>
        <authorList>
            <person name="Gaulin E."/>
        </authorList>
    </citation>
    <scope>NUCLEOTIDE SEQUENCE</scope>
    <source>
        <strain evidence="2">CBS 578.67</strain>
    </source>
</reference>
<gene>
    <name evidence="3" type="primary">Aste57867_18649</name>
    <name evidence="2" type="ORF">As57867_018587</name>
    <name evidence="3" type="ORF">ASTE57867_18649</name>
</gene>
<dbReference type="EMBL" id="CAADRA010006423">
    <property type="protein sequence ID" value="VFT95384.1"/>
    <property type="molecule type" value="Genomic_DNA"/>
</dbReference>
<evidence type="ECO:0000313" key="2">
    <source>
        <dbReference type="EMBL" id="KAF0689934.1"/>
    </source>
</evidence>
<feature type="compositionally biased region" description="Pro residues" evidence="1">
    <location>
        <begin position="335"/>
        <end position="344"/>
    </location>
</feature>
<dbReference type="Proteomes" id="UP000332933">
    <property type="component" value="Unassembled WGS sequence"/>
</dbReference>
<dbReference type="EMBL" id="VJMH01006402">
    <property type="protein sequence ID" value="KAF0689934.1"/>
    <property type="molecule type" value="Genomic_DNA"/>
</dbReference>
<dbReference type="OrthoDB" id="70396at2759"/>
<sequence length="366" mass="38916">MAAPVLTVKLLRNGLTIFAILYVVIHSLSSSPASLLVLGDAPPPPLSAQDTAFVNQCRVYFETSALRRNRCDDPPSQLCQNICTALTANLPYFAALWPLTLLPACDATCAAHQSSICTSAISYFQLCDATARARLMLASPDQVHVTVQDDRTSGPAFVSLLVLIFVATSDILVSLSEYKAKYLTNSDNEYDASQLDASAALVAAALHAANEPEHLLTVAKTCFELRCLLFDNSCDQALEIIVLFQVASFLWTLARGRAAHLLPTFDKGSPTSPSTQETEGQFQETPPTRSSSGSTSGELSKTQSMAAFTQSAPPPATTARPTTAHLGSREGQPPAATPVSPPPLHTATPATPAPSAFGKLSRLMQK</sequence>
<organism evidence="3 4">
    <name type="scientific">Aphanomyces stellatus</name>
    <dbReference type="NCBI Taxonomy" id="120398"/>
    <lineage>
        <taxon>Eukaryota</taxon>
        <taxon>Sar</taxon>
        <taxon>Stramenopiles</taxon>
        <taxon>Oomycota</taxon>
        <taxon>Saprolegniomycetes</taxon>
        <taxon>Saprolegniales</taxon>
        <taxon>Verrucalvaceae</taxon>
        <taxon>Aphanomyces</taxon>
    </lineage>
</organism>
<keyword evidence="4" id="KW-1185">Reference proteome</keyword>
<feature type="compositionally biased region" description="Polar residues" evidence="1">
    <location>
        <begin position="269"/>
        <end position="283"/>
    </location>
</feature>
<name>A0A485LAN8_9STRA</name>
<feature type="region of interest" description="Disordered" evidence="1">
    <location>
        <begin position="265"/>
        <end position="366"/>
    </location>
</feature>
<proteinExistence type="predicted"/>
<protein>
    <submittedName>
        <fullName evidence="3">Aste57867_18649 protein</fullName>
    </submittedName>
</protein>
<evidence type="ECO:0000313" key="4">
    <source>
        <dbReference type="Proteomes" id="UP000332933"/>
    </source>
</evidence>
<evidence type="ECO:0000256" key="1">
    <source>
        <dbReference type="SAM" id="MobiDB-lite"/>
    </source>
</evidence>
<accession>A0A485LAN8</accession>